<sequence>MIPSIPFEYIVMALGVSLIAFAVVLLIAELRHGKQIKRFALPVYEYSLKSGQKKAQKIIEDATNQAREILVAAELASIRGTAEKKIETKNLEETFRQNIETLGKETQQLFQKYATESEHVYGELLDALKKQTAETGDVIEGKVGEAVQDIGASLKNIAAHAKEAEEKFSTLAARIEESAHEGIRQNEEKFALLAARLEGSLEEGIKQNLEAIRGETGKVMGDITGVLSQMKDENIKKIEEHLTREFENAQEEIRAYRSARMNIVDTQMVELVGRTTEIVLQKGVSVSETADLAYRALEEAKKEGIFSR</sequence>
<dbReference type="AlphaFoldDB" id="A0A0G1BIX2"/>
<reference evidence="2 3" key="1">
    <citation type="journal article" date="2015" name="Nature">
        <title>rRNA introns, odd ribosomes, and small enigmatic genomes across a large radiation of phyla.</title>
        <authorList>
            <person name="Brown C.T."/>
            <person name="Hug L.A."/>
            <person name="Thomas B.C."/>
            <person name="Sharon I."/>
            <person name="Castelle C.J."/>
            <person name="Singh A."/>
            <person name="Wilkins M.J."/>
            <person name="Williams K.H."/>
            <person name="Banfield J.F."/>
        </authorList>
    </citation>
    <scope>NUCLEOTIDE SEQUENCE [LARGE SCALE GENOMIC DNA]</scope>
</reference>
<accession>A0A0G1BIX2</accession>
<dbReference type="EMBL" id="LCDD01000020">
    <property type="protein sequence ID" value="KKS46226.1"/>
    <property type="molecule type" value="Genomic_DNA"/>
</dbReference>
<evidence type="ECO:0000313" key="2">
    <source>
        <dbReference type="EMBL" id="KKS46226.1"/>
    </source>
</evidence>
<name>A0A0G1BIX2_9BACT</name>
<feature type="transmembrane region" description="Helical" evidence="1">
    <location>
        <begin position="6"/>
        <end position="28"/>
    </location>
</feature>
<proteinExistence type="predicted"/>
<gene>
    <name evidence="2" type="ORF">UV09_C0020G0008</name>
</gene>
<keyword evidence="1" id="KW-0472">Membrane</keyword>
<dbReference type="Proteomes" id="UP000034320">
    <property type="component" value="Unassembled WGS sequence"/>
</dbReference>
<organism evidence="2 3">
    <name type="scientific">Candidatus Gottesmanbacteria bacterium GW2011_GWA2_42_18</name>
    <dbReference type="NCBI Taxonomy" id="1618442"/>
    <lineage>
        <taxon>Bacteria</taxon>
        <taxon>Candidatus Gottesmaniibacteriota</taxon>
    </lineage>
</organism>
<protein>
    <submittedName>
        <fullName evidence="2">Uncharacterized protein</fullName>
    </submittedName>
</protein>
<evidence type="ECO:0000313" key="3">
    <source>
        <dbReference type="Proteomes" id="UP000034320"/>
    </source>
</evidence>
<keyword evidence="1" id="KW-1133">Transmembrane helix</keyword>
<evidence type="ECO:0000256" key="1">
    <source>
        <dbReference type="SAM" id="Phobius"/>
    </source>
</evidence>
<comment type="caution">
    <text evidence="2">The sequence shown here is derived from an EMBL/GenBank/DDBJ whole genome shotgun (WGS) entry which is preliminary data.</text>
</comment>
<keyword evidence="1" id="KW-0812">Transmembrane</keyword>